<organism evidence="1 2">
    <name type="scientific">Paramecium pentaurelia</name>
    <dbReference type="NCBI Taxonomy" id="43138"/>
    <lineage>
        <taxon>Eukaryota</taxon>
        <taxon>Sar</taxon>
        <taxon>Alveolata</taxon>
        <taxon>Ciliophora</taxon>
        <taxon>Intramacronucleata</taxon>
        <taxon>Oligohymenophorea</taxon>
        <taxon>Peniculida</taxon>
        <taxon>Parameciidae</taxon>
        <taxon>Paramecium</taxon>
    </lineage>
</organism>
<reference evidence="1" key="1">
    <citation type="submission" date="2021-01" db="EMBL/GenBank/DDBJ databases">
        <authorList>
            <consortium name="Genoscope - CEA"/>
            <person name="William W."/>
        </authorList>
    </citation>
    <scope>NUCLEOTIDE SEQUENCE</scope>
</reference>
<proteinExistence type="predicted"/>
<protein>
    <submittedName>
        <fullName evidence="1">Uncharacterized protein</fullName>
    </submittedName>
</protein>
<dbReference type="Proteomes" id="UP000689195">
    <property type="component" value="Unassembled WGS sequence"/>
</dbReference>
<dbReference type="AlphaFoldDB" id="A0A8S1SKU7"/>
<accession>A0A8S1SKU7</accession>
<evidence type="ECO:0000313" key="2">
    <source>
        <dbReference type="Proteomes" id="UP000689195"/>
    </source>
</evidence>
<evidence type="ECO:0000313" key="1">
    <source>
        <dbReference type="EMBL" id="CAD8141245.1"/>
    </source>
</evidence>
<name>A0A8S1SKU7_9CILI</name>
<comment type="caution">
    <text evidence="1">The sequence shown here is derived from an EMBL/GenBank/DDBJ whole genome shotgun (WGS) entry which is preliminary data.</text>
</comment>
<dbReference type="EMBL" id="CAJJDO010000010">
    <property type="protein sequence ID" value="CAD8141245.1"/>
    <property type="molecule type" value="Genomic_DNA"/>
</dbReference>
<sequence>MDQKIYQFTLIFKLKNAIKLYQEFLDKFEFYRQVLGLKQFETIMKRDCKAIQKLINYSIIKGNLFFG</sequence>
<gene>
    <name evidence="1" type="ORF">PPENT_87.1.T0100013</name>
</gene>
<keyword evidence="2" id="KW-1185">Reference proteome</keyword>